<dbReference type="PATRIC" id="fig|883158.3.peg.972"/>
<reference evidence="1 2" key="1">
    <citation type="submission" date="2011-12" db="EMBL/GenBank/DDBJ databases">
        <title>The Genome Sequence of Prevotella micans F0438.</title>
        <authorList>
            <consortium name="The Broad Institute Genome Sequencing Platform"/>
            <person name="Earl A."/>
            <person name="Ward D."/>
            <person name="Feldgarden M."/>
            <person name="Gevers D."/>
            <person name="Izard J."/>
            <person name="Baranova O.V."/>
            <person name="Blanton J.M."/>
            <person name="Wade W.G."/>
            <person name="Dewhirst F.E."/>
            <person name="Young S.K."/>
            <person name="Zeng Q."/>
            <person name="Gargeya S."/>
            <person name="Fitzgerald M."/>
            <person name="Haas B."/>
            <person name="Abouelleil A."/>
            <person name="Alvarado L."/>
            <person name="Arachchi H.M."/>
            <person name="Berlin A."/>
            <person name="Chapman S.B."/>
            <person name="Gearin G."/>
            <person name="Goldberg J."/>
            <person name="Griggs A."/>
            <person name="Gujja S."/>
            <person name="Hansen M."/>
            <person name="Heiman D."/>
            <person name="Howarth C."/>
            <person name="Larimer J."/>
            <person name="Lui A."/>
            <person name="MacDonald P.J.P."/>
            <person name="McCowen C."/>
            <person name="Montmayeur A."/>
            <person name="Murphy C."/>
            <person name="Neiman D."/>
            <person name="Pearson M."/>
            <person name="Priest M."/>
            <person name="Roberts A."/>
            <person name="Saif S."/>
            <person name="Shea T."/>
            <person name="Sisk P."/>
            <person name="Stolte C."/>
            <person name="Sykes S."/>
            <person name="Wortman J."/>
            <person name="Nusbaum C."/>
            <person name="Birren B."/>
        </authorList>
    </citation>
    <scope>NUCLEOTIDE SEQUENCE [LARGE SCALE GENOMIC DNA]</scope>
    <source>
        <strain evidence="1 2">F0438</strain>
    </source>
</reference>
<accession>H1Q249</accession>
<evidence type="ECO:0000313" key="1">
    <source>
        <dbReference type="EMBL" id="EHO71223.1"/>
    </source>
</evidence>
<dbReference type="AlphaFoldDB" id="H1Q249"/>
<dbReference type="HOGENOM" id="CLU_3347153_0_0_10"/>
<sequence length="37" mass="4596">MLYITWRAKVEKFFKTLVTPFVLDYWATFARIINQRK</sequence>
<comment type="caution">
    <text evidence="1">The sequence shown here is derived from an EMBL/GenBank/DDBJ whole genome shotgun (WGS) entry which is preliminary data.</text>
</comment>
<name>H1Q249_9BACT</name>
<keyword evidence="2" id="KW-1185">Reference proteome</keyword>
<dbReference type="Proteomes" id="UP000016023">
    <property type="component" value="Unassembled WGS sequence"/>
</dbReference>
<protein>
    <submittedName>
        <fullName evidence="1">Uncharacterized protein</fullName>
    </submittedName>
</protein>
<gene>
    <name evidence="1" type="ORF">HMPREF9140_00963</name>
</gene>
<dbReference type="EMBL" id="AGWK01000028">
    <property type="protein sequence ID" value="EHO71223.1"/>
    <property type="molecule type" value="Genomic_DNA"/>
</dbReference>
<organism evidence="1 2">
    <name type="scientific">Prevotella micans F0438</name>
    <dbReference type="NCBI Taxonomy" id="883158"/>
    <lineage>
        <taxon>Bacteria</taxon>
        <taxon>Pseudomonadati</taxon>
        <taxon>Bacteroidota</taxon>
        <taxon>Bacteroidia</taxon>
        <taxon>Bacteroidales</taxon>
        <taxon>Prevotellaceae</taxon>
        <taxon>Prevotella</taxon>
    </lineage>
</organism>
<proteinExistence type="predicted"/>
<evidence type="ECO:0000313" key="2">
    <source>
        <dbReference type="Proteomes" id="UP000016023"/>
    </source>
</evidence>